<evidence type="ECO:0000313" key="5">
    <source>
        <dbReference type="EMBL" id="ATB35868.1"/>
    </source>
</evidence>
<comment type="similarity">
    <text evidence="3">Belongs to the copper/topaquinone oxidase family.</text>
</comment>
<keyword evidence="3" id="KW-0479">Metal-binding</keyword>
<feature type="active site" description="Schiff-base intermediate with substrate; via topaquinone" evidence="1">
    <location>
        <position position="163"/>
    </location>
</feature>
<feature type="modified residue" description="2',4',5'-topaquinone" evidence="2">
    <location>
        <position position="163"/>
    </location>
</feature>
<feature type="domain" description="Copper amine oxidase catalytic" evidence="4">
    <location>
        <begin position="47"/>
        <end position="410"/>
    </location>
</feature>
<dbReference type="InterPro" id="IPR036460">
    <property type="entry name" value="Cu_amine_oxidase_C_sf"/>
</dbReference>
<dbReference type="Pfam" id="PF01179">
    <property type="entry name" value="Cu_amine_oxid"/>
    <property type="match status" value="1"/>
</dbReference>
<organism evidence="5 6">
    <name type="scientific">Cystobacter fuscus</name>
    <dbReference type="NCBI Taxonomy" id="43"/>
    <lineage>
        <taxon>Bacteria</taxon>
        <taxon>Pseudomonadati</taxon>
        <taxon>Myxococcota</taxon>
        <taxon>Myxococcia</taxon>
        <taxon>Myxococcales</taxon>
        <taxon>Cystobacterineae</taxon>
        <taxon>Archangiaceae</taxon>
        <taxon>Cystobacter</taxon>
    </lineage>
</organism>
<dbReference type="InterPro" id="IPR000269">
    <property type="entry name" value="Cu_amine_oxidase"/>
</dbReference>
<dbReference type="GO" id="GO:0048038">
    <property type="term" value="F:quinone binding"/>
    <property type="evidence" value="ECO:0007669"/>
    <property type="project" value="InterPro"/>
</dbReference>
<dbReference type="InterPro" id="IPR015798">
    <property type="entry name" value="Cu_amine_oxidase_C"/>
</dbReference>
<dbReference type="PANTHER" id="PTHR10638">
    <property type="entry name" value="COPPER AMINE OXIDASE"/>
    <property type="match status" value="1"/>
</dbReference>
<dbReference type="AlphaFoldDB" id="A0A250IX57"/>
<keyword evidence="1 3" id="KW-0801">TPQ</keyword>
<gene>
    <name evidence="5" type="ORF">CYFUS_001282</name>
</gene>
<protein>
    <recommendedName>
        <fullName evidence="3">Amine oxidase</fullName>
        <ecNumber evidence="3">1.4.3.-</ecNumber>
    </recommendedName>
</protein>
<sequence>MSWYRVVHGVVAIGMGVGFARVAEAQGCSPAACTGSTVVDHTFASGSRWNFSVQNCPCEGMVIQKASYMPVGGTSRLVLGQGSIAELHVPYVMGTPRPLDVTNAGLGFNALTLTEAECAGGTLLANNQICQNVDDRGYAWKFRDNFQRGESVSVSMASQLGQYTYINQWEFHDDGTIEPRMGLSGRLQQVRSGAGYAPYGSRMDSETNETPVYGISHLHNIYYRLDFDIDGAANDAVEQMTFQPSTSPSPDSSCATPGTCGVNVRTPIPLEAAQDLAPESYTSWFIYDKTSTNADGRNVGYELVPHIEGLWTGEVSTTEPWSAHEFWVTRYNGCESLAVGNFPPHIASGCSTAPTNVSAMVDGQSVDGQDVVVWYVNRHLHVPRDEDQDNMPMSWLSFELRPRSFHHKNPLEP</sequence>
<dbReference type="EMBL" id="CP022098">
    <property type="protein sequence ID" value="ATB35868.1"/>
    <property type="molecule type" value="Genomic_DNA"/>
</dbReference>
<name>A0A250IX57_9BACT</name>
<dbReference type="Proteomes" id="UP000217257">
    <property type="component" value="Chromosome"/>
</dbReference>
<evidence type="ECO:0000256" key="2">
    <source>
        <dbReference type="PIRSR" id="PIRSR600269-51"/>
    </source>
</evidence>
<comment type="PTM">
    <text evidence="2 3">Topaquinone (TPQ) is generated by copper-dependent autoxidation of a specific tyrosyl residue.</text>
</comment>
<evidence type="ECO:0000256" key="1">
    <source>
        <dbReference type="PIRSR" id="PIRSR600269-50"/>
    </source>
</evidence>
<proteinExistence type="inferred from homology"/>
<evidence type="ECO:0000256" key="3">
    <source>
        <dbReference type="RuleBase" id="RU000672"/>
    </source>
</evidence>
<dbReference type="Gene3D" id="2.70.98.20">
    <property type="entry name" value="Copper amine oxidase, catalytic domain"/>
    <property type="match status" value="1"/>
</dbReference>
<accession>A0A250IX57</accession>
<reference evidence="5 6" key="1">
    <citation type="submission" date="2017-06" db="EMBL/GenBank/DDBJ databases">
        <title>Sequencing and comparative analysis of myxobacterial genomes.</title>
        <authorList>
            <person name="Rupp O."/>
            <person name="Goesmann A."/>
            <person name="Sogaard-Andersen L."/>
        </authorList>
    </citation>
    <scope>NUCLEOTIDE SEQUENCE [LARGE SCALE GENOMIC DNA]</scope>
    <source>
        <strain evidence="5 6">DSM 52655</strain>
    </source>
</reference>
<keyword evidence="3" id="KW-0560">Oxidoreductase</keyword>
<dbReference type="SUPFAM" id="SSF49998">
    <property type="entry name" value="Amine oxidase catalytic domain"/>
    <property type="match status" value="1"/>
</dbReference>
<dbReference type="GO" id="GO:0008131">
    <property type="term" value="F:primary methylamine oxidase activity"/>
    <property type="evidence" value="ECO:0007669"/>
    <property type="project" value="InterPro"/>
</dbReference>
<dbReference type="KEGG" id="cfus:CYFUS_001282"/>
<dbReference type="GO" id="GO:0005507">
    <property type="term" value="F:copper ion binding"/>
    <property type="evidence" value="ECO:0007669"/>
    <property type="project" value="InterPro"/>
</dbReference>
<evidence type="ECO:0000259" key="4">
    <source>
        <dbReference type="Pfam" id="PF01179"/>
    </source>
</evidence>
<dbReference type="RefSeq" id="WP_095984434.1">
    <property type="nucleotide sequence ID" value="NZ_CP022098.1"/>
</dbReference>
<feature type="active site" description="Proton acceptor" evidence="1">
    <location>
        <position position="100"/>
    </location>
</feature>
<comment type="cofactor">
    <cofactor evidence="3">
        <name>Cu cation</name>
        <dbReference type="ChEBI" id="CHEBI:23378"/>
    </cofactor>
    <text evidence="3">Contains 1 topaquinone per subunit.</text>
</comment>
<dbReference type="EC" id="1.4.3.-" evidence="3"/>
<evidence type="ECO:0000313" key="6">
    <source>
        <dbReference type="Proteomes" id="UP000217257"/>
    </source>
</evidence>
<keyword evidence="3" id="KW-0186">Copper</keyword>
<dbReference type="GO" id="GO:0009308">
    <property type="term" value="P:amine metabolic process"/>
    <property type="evidence" value="ECO:0007669"/>
    <property type="project" value="UniProtKB-UniRule"/>
</dbReference>